<organism evidence="2">
    <name type="scientific">Mucor ambiguus</name>
    <dbReference type="NCBI Taxonomy" id="91626"/>
    <lineage>
        <taxon>Eukaryota</taxon>
        <taxon>Fungi</taxon>
        <taxon>Fungi incertae sedis</taxon>
        <taxon>Mucoromycota</taxon>
        <taxon>Mucoromycotina</taxon>
        <taxon>Mucoromycetes</taxon>
        <taxon>Mucorales</taxon>
        <taxon>Mucorineae</taxon>
        <taxon>Mucoraceae</taxon>
        <taxon>Mucor</taxon>
    </lineage>
</organism>
<reference evidence="2" key="1">
    <citation type="submission" date="2014-09" db="EMBL/GenBank/DDBJ databases">
        <title>Draft genome sequence of an oleaginous Mucoromycotina fungus Mucor ambiguus NBRC6742.</title>
        <authorList>
            <person name="Takeda I."/>
            <person name="Yamane N."/>
            <person name="Morita T."/>
            <person name="Tamano K."/>
            <person name="Machida M."/>
            <person name="Baker S."/>
            <person name="Koike H."/>
        </authorList>
    </citation>
    <scope>NUCLEOTIDE SEQUENCE</scope>
    <source>
        <strain evidence="2">NBRC 6742</strain>
    </source>
</reference>
<dbReference type="EMBL" id="DF837380">
    <property type="protein sequence ID" value="GAN11841.1"/>
    <property type="molecule type" value="Genomic_DNA"/>
</dbReference>
<protein>
    <submittedName>
        <fullName evidence="2">Uncharacterized protein</fullName>
    </submittedName>
</protein>
<evidence type="ECO:0000256" key="1">
    <source>
        <dbReference type="SAM" id="MobiDB-lite"/>
    </source>
</evidence>
<feature type="region of interest" description="Disordered" evidence="1">
    <location>
        <begin position="65"/>
        <end position="90"/>
    </location>
</feature>
<sequence length="90" mass="10408">MLAAAADITKTANERQQQQQKRTPNKRQDTKECITKTVIINEQQQQQQQTAPRQQVNASIHVKLPRESIAKTASKRQPQQQRLPKHQDNK</sequence>
<dbReference type="Proteomes" id="UP000053815">
    <property type="component" value="Unassembled WGS sequence"/>
</dbReference>
<proteinExistence type="predicted"/>
<name>A0A0C9MM49_9FUNG</name>
<evidence type="ECO:0000313" key="3">
    <source>
        <dbReference type="Proteomes" id="UP000053815"/>
    </source>
</evidence>
<evidence type="ECO:0000313" key="2">
    <source>
        <dbReference type="EMBL" id="GAN11841.1"/>
    </source>
</evidence>
<feature type="region of interest" description="Disordered" evidence="1">
    <location>
        <begin position="1"/>
        <end position="31"/>
    </location>
</feature>
<dbReference type="AlphaFoldDB" id="A0A0C9MM49"/>
<accession>A0A0C9MM49</accession>
<gene>
    <name evidence="2" type="ORF">MAM1_1091c11452</name>
</gene>
<feature type="compositionally biased region" description="Polar residues" evidence="1">
    <location>
        <begin position="10"/>
        <end position="22"/>
    </location>
</feature>
<keyword evidence="3" id="KW-1185">Reference proteome</keyword>